<dbReference type="SUPFAM" id="SSF46785">
    <property type="entry name" value="Winged helix' DNA-binding domain"/>
    <property type="match status" value="1"/>
</dbReference>
<keyword evidence="6" id="KW-1185">Reference proteome</keyword>
<dbReference type="Pfam" id="PF13545">
    <property type="entry name" value="HTH_Crp_2"/>
    <property type="match status" value="1"/>
</dbReference>
<dbReference type="InterPro" id="IPR050397">
    <property type="entry name" value="Env_Response_Regulators"/>
</dbReference>
<dbReference type="AlphaFoldDB" id="A0A1H4K584"/>
<dbReference type="SUPFAM" id="SSF51206">
    <property type="entry name" value="cAMP-binding domain-like"/>
    <property type="match status" value="1"/>
</dbReference>
<accession>A0A1H4K584</accession>
<keyword evidence="5" id="KW-0808">Transferase</keyword>
<evidence type="ECO:0000313" key="6">
    <source>
        <dbReference type="Proteomes" id="UP000199064"/>
    </source>
</evidence>
<dbReference type="Gene3D" id="1.10.10.10">
    <property type="entry name" value="Winged helix-like DNA-binding domain superfamily/Winged helix DNA-binding domain"/>
    <property type="match status" value="1"/>
</dbReference>
<name>A0A1H4K584_9HYPH</name>
<protein>
    <submittedName>
        <fullName evidence="5">cAMP-binding domain of CRP or a regulatory subunit of cAMP-dependent protein kinases</fullName>
    </submittedName>
</protein>
<dbReference type="GO" id="GO:0003700">
    <property type="term" value="F:DNA-binding transcription factor activity"/>
    <property type="evidence" value="ECO:0007669"/>
    <property type="project" value="TreeGrafter"/>
</dbReference>
<dbReference type="EMBL" id="FNSL01000001">
    <property type="protein sequence ID" value="SEB53711.1"/>
    <property type="molecule type" value="Genomic_DNA"/>
</dbReference>
<dbReference type="InterPro" id="IPR012318">
    <property type="entry name" value="HTH_CRP"/>
</dbReference>
<keyword evidence="3" id="KW-0804">Transcription</keyword>
<sequence length="261" mass="29523">MAFLFISGLRQPVTKEQELTHNSLPCEKCPLRKRDIFRDFEADELDFVGRFKKGDLAVKKGATVLVEGAHNPHLYTVLSGWGFRYKLLEDGRRQIVNYVMPGDLVGLQGSLLGEMKHSVEALSQMVLCVFEKAELFSLYRKFPELAYDITWIASREECMLDDNLLTVGRRTALEKVAYLLVFILERSRQSGLTKNGTLSITQQHVADTLGISVVHTNKTIARLMERGHLKWEDGGCRILNPEALAELAGWTAERAGKRPFL</sequence>
<feature type="domain" description="HTH crp-type" evidence="4">
    <location>
        <begin position="170"/>
        <end position="242"/>
    </location>
</feature>
<dbReference type="GO" id="GO:0005829">
    <property type="term" value="C:cytosol"/>
    <property type="evidence" value="ECO:0007669"/>
    <property type="project" value="TreeGrafter"/>
</dbReference>
<keyword evidence="1" id="KW-0805">Transcription regulation</keyword>
<dbReference type="RefSeq" id="WP_081487793.1">
    <property type="nucleotide sequence ID" value="NZ_FNSL01000001.1"/>
</dbReference>
<dbReference type="Proteomes" id="UP000199064">
    <property type="component" value="Unassembled WGS sequence"/>
</dbReference>
<dbReference type="PANTHER" id="PTHR24567">
    <property type="entry name" value="CRP FAMILY TRANSCRIPTIONAL REGULATORY PROTEIN"/>
    <property type="match status" value="1"/>
</dbReference>
<dbReference type="PANTHER" id="PTHR24567:SF75">
    <property type="entry name" value="FUMARATE AND NITRATE REDUCTION REGULATORY PROTEIN"/>
    <property type="match status" value="1"/>
</dbReference>
<evidence type="ECO:0000256" key="1">
    <source>
        <dbReference type="ARBA" id="ARBA00023015"/>
    </source>
</evidence>
<organism evidence="5 6">
    <name type="scientific">Nitratireductor aquibiodomus</name>
    <dbReference type="NCBI Taxonomy" id="204799"/>
    <lineage>
        <taxon>Bacteria</taxon>
        <taxon>Pseudomonadati</taxon>
        <taxon>Pseudomonadota</taxon>
        <taxon>Alphaproteobacteria</taxon>
        <taxon>Hyphomicrobiales</taxon>
        <taxon>Phyllobacteriaceae</taxon>
        <taxon>Nitratireductor</taxon>
    </lineage>
</organism>
<keyword evidence="2" id="KW-0238">DNA-binding</keyword>
<evidence type="ECO:0000259" key="4">
    <source>
        <dbReference type="PROSITE" id="PS51063"/>
    </source>
</evidence>
<dbReference type="InterPro" id="IPR036388">
    <property type="entry name" value="WH-like_DNA-bd_sf"/>
</dbReference>
<dbReference type="InterPro" id="IPR000595">
    <property type="entry name" value="cNMP-bd_dom"/>
</dbReference>
<dbReference type="InterPro" id="IPR018490">
    <property type="entry name" value="cNMP-bd_dom_sf"/>
</dbReference>
<evidence type="ECO:0000313" key="5">
    <source>
        <dbReference type="EMBL" id="SEB53711.1"/>
    </source>
</evidence>
<dbReference type="Pfam" id="PF00027">
    <property type="entry name" value="cNMP_binding"/>
    <property type="match status" value="1"/>
</dbReference>
<keyword evidence="5" id="KW-0418">Kinase</keyword>
<reference evidence="6" key="1">
    <citation type="submission" date="2016-10" db="EMBL/GenBank/DDBJ databases">
        <authorList>
            <person name="Varghese N."/>
            <person name="Submissions S."/>
        </authorList>
    </citation>
    <scope>NUCLEOTIDE SEQUENCE [LARGE SCALE GENOMIC DNA]</scope>
    <source>
        <strain evidence="6">ES.061</strain>
    </source>
</reference>
<dbReference type="GO" id="GO:0016301">
    <property type="term" value="F:kinase activity"/>
    <property type="evidence" value="ECO:0007669"/>
    <property type="project" value="UniProtKB-KW"/>
</dbReference>
<dbReference type="CDD" id="cd00038">
    <property type="entry name" value="CAP_ED"/>
    <property type="match status" value="1"/>
</dbReference>
<proteinExistence type="predicted"/>
<evidence type="ECO:0000256" key="2">
    <source>
        <dbReference type="ARBA" id="ARBA00023125"/>
    </source>
</evidence>
<gene>
    <name evidence="5" type="ORF">SAMN05216452_1974</name>
</gene>
<dbReference type="InterPro" id="IPR014710">
    <property type="entry name" value="RmlC-like_jellyroll"/>
</dbReference>
<dbReference type="InterPro" id="IPR036390">
    <property type="entry name" value="WH_DNA-bd_sf"/>
</dbReference>
<dbReference type="Gene3D" id="2.60.120.10">
    <property type="entry name" value="Jelly Rolls"/>
    <property type="match status" value="1"/>
</dbReference>
<dbReference type="PROSITE" id="PS51063">
    <property type="entry name" value="HTH_CRP_2"/>
    <property type="match status" value="1"/>
</dbReference>
<dbReference type="GO" id="GO:0003677">
    <property type="term" value="F:DNA binding"/>
    <property type="evidence" value="ECO:0007669"/>
    <property type="project" value="UniProtKB-KW"/>
</dbReference>
<evidence type="ECO:0000256" key="3">
    <source>
        <dbReference type="ARBA" id="ARBA00023163"/>
    </source>
</evidence>